<dbReference type="OrthoDB" id="261343at2"/>
<organism evidence="4 5">
    <name type="scientific">Anaerohalosphaera lusitana</name>
    <dbReference type="NCBI Taxonomy" id="1936003"/>
    <lineage>
        <taxon>Bacteria</taxon>
        <taxon>Pseudomonadati</taxon>
        <taxon>Planctomycetota</taxon>
        <taxon>Phycisphaerae</taxon>
        <taxon>Sedimentisphaerales</taxon>
        <taxon>Anaerohalosphaeraceae</taxon>
        <taxon>Anaerohalosphaera</taxon>
    </lineage>
</organism>
<feature type="transmembrane region" description="Helical" evidence="3">
    <location>
        <begin position="14"/>
        <end position="32"/>
    </location>
</feature>
<sequence length="722" mass="81159">MNLIKWIRKNERKLMAIFVIVIMIAFVGGYALTQILSRIGGGNRAVATYQDGEKITQMEMRVAQSELDLLRMLNMNAFMYQPSQRGELNAQLLGQLLFPNSEYAANLNSQLAQRAASTPTIKLEDVNEFFKQAGANPTINWILLKEEARNAGFIITNEEAGQILDAIISSMTQGRVSSAQILNSVMEQQRLTEDQILKVFADLWSVMLYGETICSTQNVTLGQVRSGIGFENETVSAEYVEFSADDYTDMVVDPSDEELQEQFDTYKEFRQGKYTEANPYGFGYMLPARVQLGYIYLQLDEIEDIIEKPTAEELTEYYQTNTHEFTTEEPVNPDEPEGEKVQKVKDFAEVRGQIRNRIIRQRKNSRADMIINEAIEMADEGLIGVDLQEASVEELKESAVNYEQIAQNLTEKHGVKVYAGKTGYLSAEDLASDQNIGRMRLEAAGTAGTELMKAVFAVEELGVTELGQYEADAPRMWENLGALRGFDSRAIVRVIDAKQEQVPESLDTSYDVTGVKPGSDAREVFSVQDQVVEDVKTLKALEIAKSKADALIERIASEGWEQVLAETDEEDGDNEQVSTEEFTEQRRLSLMQEYSIESAMEAMPGRVDYIKNFASQGRKADLFYESSDVETPAAVEFAPEKAWYVVKEIDIKHATTKQLAEQKGRRAMAAAQMSAQSVMLLHYLPDNIRARTDFEWETDDEEAAEESAEQDAEAADDKTETE</sequence>
<evidence type="ECO:0000256" key="1">
    <source>
        <dbReference type="SAM" id="Coils"/>
    </source>
</evidence>
<feature type="region of interest" description="Disordered" evidence="2">
    <location>
        <begin position="693"/>
        <end position="722"/>
    </location>
</feature>
<proteinExistence type="predicted"/>
<name>A0A1U9NKG0_9BACT</name>
<evidence type="ECO:0000313" key="4">
    <source>
        <dbReference type="EMBL" id="AQT68389.1"/>
    </source>
</evidence>
<evidence type="ECO:0008006" key="6">
    <source>
        <dbReference type="Google" id="ProtNLM"/>
    </source>
</evidence>
<keyword evidence="1" id="KW-0175">Coiled coil</keyword>
<keyword evidence="3" id="KW-0812">Transmembrane</keyword>
<reference evidence="5" key="1">
    <citation type="submission" date="2017-02" db="EMBL/GenBank/DDBJ databases">
        <title>Comparative genomics and description of representatives of a novel lineage of planctomycetes thriving in anoxic sediments.</title>
        <authorList>
            <person name="Spring S."/>
            <person name="Bunk B."/>
            <person name="Sproer C."/>
        </authorList>
    </citation>
    <scope>NUCLEOTIDE SEQUENCE [LARGE SCALE GENOMIC DNA]</scope>
    <source>
        <strain evidence="5">ST-NAGAB-D1</strain>
    </source>
</reference>
<protein>
    <recommendedName>
        <fullName evidence="6">PpiC domain-containing protein</fullName>
    </recommendedName>
</protein>
<feature type="coiled-coil region" evidence="1">
    <location>
        <begin position="385"/>
        <end position="412"/>
    </location>
</feature>
<dbReference type="STRING" id="1936003.STSP2_01549"/>
<keyword evidence="3" id="KW-1133">Transmembrane helix</keyword>
<dbReference type="Proteomes" id="UP000189674">
    <property type="component" value="Chromosome"/>
</dbReference>
<dbReference type="KEGG" id="alus:STSP2_01549"/>
<dbReference type="EMBL" id="CP019791">
    <property type="protein sequence ID" value="AQT68389.1"/>
    <property type="molecule type" value="Genomic_DNA"/>
</dbReference>
<dbReference type="AlphaFoldDB" id="A0A1U9NKG0"/>
<dbReference type="RefSeq" id="WP_146661344.1">
    <property type="nucleotide sequence ID" value="NZ_CP019791.1"/>
</dbReference>
<evidence type="ECO:0000313" key="5">
    <source>
        <dbReference type="Proteomes" id="UP000189674"/>
    </source>
</evidence>
<accession>A0A1U9NKG0</accession>
<keyword evidence="5" id="KW-1185">Reference proteome</keyword>
<feature type="compositionally biased region" description="Acidic residues" evidence="2">
    <location>
        <begin position="695"/>
        <end position="714"/>
    </location>
</feature>
<evidence type="ECO:0000256" key="3">
    <source>
        <dbReference type="SAM" id="Phobius"/>
    </source>
</evidence>
<evidence type="ECO:0000256" key="2">
    <source>
        <dbReference type="SAM" id="MobiDB-lite"/>
    </source>
</evidence>
<keyword evidence="3" id="KW-0472">Membrane</keyword>
<gene>
    <name evidence="4" type="ORF">STSP2_01549</name>
</gene>